<dbReference type="EMBL" id="KI669502">
    <property type="protein sequence ID" value="OCF34005.1"/>
    <property type="molecule type" value="Genomic_DNA"/>
</dbReference>
<proteinExistence type="predicted"/>
<reference evidence="3" key="2">
    <citation type="submission" date="2013-12" db="EMBL/GenBank/DDBJ databases">
        <title>Evolution of pathogenesis and genome organization in the Tremellales.</title>
        <authorList>
            <person name="Cuomo C."/>
            <person name="Litvintseva A."/>
            <person name="Heitman J."/>
            <person name="Chen Y."/>
            <person name="Sun S."/>
            <person name="Springer D."/>
            <person name="Dromer F."/>
            <person name="Young S."/>
            <person name="Zeng Q."/>
            <person name="Chapman S."/>
            <person name="Gujja S."/>
            <person name="Saif S."/>
            <person name="Birren B."/>
        </authorList>
    </citation>
    <scope>NUCLEOTIDE SEQUENCE [LARGE SCALE GENOMIC DNA]</scope>
    <source>
        <strain evidence="3">BCC8398</strain>
    </source>
</reference>
<sequence>MADTRETYGTGASSSGGRHDKHGNLFAALRRHRPCKYEELAPICAATLTPLQKGSSNDKDNAGGSADPSEQGSRSGAFDFEYGIEIDARELEKCFSNCYAVSTNADVLHDIDKLAKRQHDAPDCRGRLVMGTPDVGFTDTTRQYTKDVPSHPRSVTRVGMWIDPDIKDETEREEVERSLSRAGQNFISDSSLSANGRLILPKTDAGTDDAHCFEGCRSISMRPRAVTDLRSVQRIPGFSWGGVSSAEPEAQEGELRANSGPSGGTRDMARRQR</sequence>
<organism evidence="2 3">
    <name type="scientific">Kwoniella heveanensis BCC8398</name>
    <dbReference type="NCBI Taxonomy" id="1296120"/>
    <lineage>
        <taxon>Eukaryota</taxon>
        <taxon>Fungi</taxon>
        <taxon>Dikarya</taxon>
        <taxon>Basidiomycota</taxon>
        <taxon>Agaricomycotina</taxon>
        <taxon>Tremellomycetes</taxon>
        <taxon>Tremellales</taxon>
        <taxon>Cryptococcaceae</taxon>
        <taxon>Kwoniella</taxon>
    </lineage>
</organism>
<feature type="region of interest" description="Disordered" evidence="1">
    <location>
        <begin position="51"/>
        <end position="76"/>
    </location>
</feature>
<dbReference type="AlphaFoldDB" id="A0A1B9GT19"/>
<dbReference type="Proteomes" id="UP000092666">
    <property type="component" value="Unassembled WGS sequence"/>
</dbReference>
<protein>
    <submittedName>
        <fullName evidence="2">Uncharacterized protein</fullName>
    </submittedName>
</protein>
<evidence type="ECO:0000256" key="1">
    <source>
        <dbReference type="SAM" id="MobiDB-lite"/>
    </source>
</evidence>
<feature type="region of interest" description="Disordered" evidence="1">
    <location>
        <begin position="1"/>
        <end position="23"/>
    </location>
</feature>
<evidence type="ECO:0000313" key="3">
    <source>
        <dbReference type="Proteomes" id="UP000092666"/>
    </source>
</evidence>
<keyword evidence="3" id="KW-1185">Reference proteome</keyword>
<reference evidence="2 3" key="1">
    <citation type="submission" date="2013-07" db="EMBL/GenBank/DDBJ databases">
        <title>The Genome Sequence of Cryptococcus heveanensis BCC8398.</title>
        <authorList>
            <consortium name="The Broad Institute Genome Sequencing Platform"/>
            <person name="Cuomo C."/>
            <person name="Litvintseva A."/>
            <person name="Chen Y."/>
            <person name="Heitman J."/>
            <person name="Sun S."/>
            <person name="Springer D."/>
            <person name="Dromer F."/>
            <person name="Young S.K."/>
            <person name="Zeng Q."/>
            <person name="Gargeya S."/>
            <person name="Fitzgerald M."/>
            <person name="Abouelleil A."/>
            <person name="Alvarado L."/>
            <person name="Berlin A.M."/>
            <person name="Chapman S.B."/>
            <person name="Dewar J."/>
            <person name="Goldberg J."/>
            <person name="Griggs A."/>
            <person name="Gujja S."/>
            <person name="Hansen M."/>
            <person name="Howarth C."/>
            <person name="Imamovic A."/>
            <person name="Larimer J."/>
            <person name="McCowan C."/>
            <person name="Murphy C."/>
            <person name="Pearson M."/>
            <person name="Priest M."/>
            <person name="Roberts A."/>
            <person name="Saif S."/>
            <person name="Shea T."/>
            <person name="Sykes S."/>
            <person name="Wortman J."/>
            <person name="Nusbaum C."/>
            <person name="Birren B."/>
        </authorList>
    </citation>
    <scope>NUCLEOTIDE SEQUENCE [LARGE SCALE GENOMIC DNA]</scope>
    <source>
        <strain evidence="2 3">BCC8398</strain>
    </source>
</reference>
<accession>A0A1B9GT19</accession>
<evidence type="ECO:0000313" key="2">
    <source>
        <dbReference type="EMBL" id="OCF34005.1"/>
    </source>
</evidence>
<name>A0A1B9GT19_9TREE</name>
<gene>
    <name evidence="2" type="ORF">I316_04351</name>
</gene>
<feature type="region of interest" description="Disordered" evidence="1">
    <location>
        <begin position="237"/>
        <end position="273"/>
    </location>
</feature>